<evidence type="ECO:0000256" key="1">
    <source>
        <dbReference type="SAM" id="MobiDB-lite"/>
    </source>
</evidence>
<evidence type="ECO:0000313" key="3">
    <source>
        <dbReference type="Proteomes" id="UP000272942"/>
    </source>
</evidence>
<evidence type="ECO:0000313" key="4">
    <source>
        <dbReference type="WBParaSite" id="ECPE_0000249001-mRNA-1"/>
    </source>
</evidence>
<reference evidence="4" key="1">
    <citation type="submission" date="2016-06" db="UniProtKB">
        <authorList>
            <consortium name="WormBaseParasite"/>
        </authorList>
    </citation>
    <scope>IDENTIFICATION</scope>
</reference>
<protein>
    <submittedName>
        <fullName evidence="4">C2H2-type domain-containing protein</fullName>
    </submittedName>
</protein>
<reference evidence="2 3" key="2">
    <citation type="submission" date="2018-11" db="EMBL/GenBank/DDBJ databases">
        <authorList>
            <consortium name="Pathogen Informatics"/>
        </authorList>
    </citation>
    <scope>NUCLEOTIDE SEQUENCE [LARGE SCALE GENOMIC DNA]</scope>
    <source>
        <strain evidence="2 3">Egypt</strain>
    </source>
</reference>
<feature type="compositionally biased region" description="Basic and acidic residues" evidence="1">
    <location>
        <begin position="11"/>
        <end position="23"/>
    </location>
</feature>
<dbReference type="Proteomes" id="UP000272942">
    <property type="component" value="Unassembled WGS sequence"/>
</dbReference>
<feature type="region of interest" description="Disordered" evidence="1">
    <location>
        <begin position="1"/>
        <end position="65"/>
    </location>
</feature>
<name>A0A183A6A5_9TREM</name>
<keyword evidence="3" id="KW-1185">Reference proteome</keyword>
<dbReference type="WBParaSite" id="ECPE_0000249001-mRNA-1">
    <property type="protein sequence ID" value="ECPE_0000249001-mRNA-1"/>
    <property type="gene ID" value="ECPE_0000249001"/>
</dbReference>
<dbReference type="Pfam" id="PF13913">
    <property type="entry name" value="zf-C2HC_2"/>
    <property type="match status" value="2"/>
</dbReference>
<gene>
    <name evidence="2" type="ORF">ECPE_LOCUS2490</name>
</gene>
<dbReference type="AlphaFoldDB" id="A0A183A6A5"/>
<organism evidence="4">
    <name type="scientific">Echinostoma caproni</name>
    <dbReference type="NCBI Taxonomy" id="27848"/>
    <lineage>
        <taxon>Eukaryota</taxon>
        <taxon>Metazoa</taxon>
        <taxon>Spiralia</taxon>
        <taxon>Lophotrochozoa</taxon>
        <taxon>Platyhelminthes</taxon>
        <taxon>Trematoda</taxon>
        <taxon>Digenea</taxon>
        <taxon>Plagiorchiida</taxon>
        <taxon>Echinostomata</taxon>
        <taxon>Echinostomatoidea</taxon>
        <taxon>Echinostomatidae</taxon>
        <taxon>Echinostoma</taxon>
    </lineage>
</organism>
<sequence length="230" mass="26600">MSSSQTPSGRTDAKKSEGDRPFKTTENSDVSYYIPKDKWGDPVSVQHSEQQQSQPMTDKSNDKTLEDRKKACTDYMTSSGFQGYQQTCSICRRVYGSVSIGIHLRACQALSDLRSSQLAAQLAWKNKMSQRPAHPPGTICYICGRRYTNASWNLHVRRCQQKWELWNSLLPKDKQRRFPPVNPEPNEEELQRRVNKAHERGLTYYLQEDALDEIMLEESEKNRLPLDLLR</sequence>
<proteinExistence type="predicted"/>
<accession>A0A183A6A5</accession>
<dbReference type="OrthoDB" id="5793009at2759"/>
<evidence type="ECO:0000313" key="2">
    <source>
        <dbReference type="EMBL" id="VDP66626.1"/>
    </source>
</evidence>
<dbReference type="EMBL" id="UZAN01039647">
    <property type="protein sequence ID" value="VDP66626.1"/>
    <property type="molecule type" value="Genomic_DNA"/>
</dbReference>
<feature type="compositionally biased region" description="Low complexity" evidence="1">
    <location>
        <begin position="43"/>
        <end position="54"/>
    </location>
</feature>